<reference evidence="3 4" key="1">
    <citation type="journal article" date="2020" name="G3 (Bethesda)">
        <title>CeMbio - The Caenorhabditis elegans Microbiome Resource.</title>
        <authorList>
            <person name="Dirksen P."/>
            <person name="Assie A."/>
            <person name="Zimmermann J."/>
            <person name="Zhang F."/>
            <person name="Tietje A.M."/>
            <person name="Marsh S.A."/>
            <person name="Felix M.A."/>
            <person name="Shapira M."/>
            <person name="Kaleta C."/>
            <person name="Schulenburg H."/>
            <person name="Samuel B."/>
        </authorList>
    </citation>
    <scope>NUCLEOTIDE SEQUENCE [LARGE SCALE GENOMIC DNA]</scope>
    <source>
        <strain evidence="3 4">BIGb0170</strain>
    </source>
</reference>
<feature type="chain" id="PRO_5028925588" evidence="1">
    <location>
        <begin position="21"/>
        <end position="503"/>
    </location>
</feature>
<dbReference type="Gene3D" id="3.10.450.50">
    <property type="match status" value="1"/>
</dbReference>
<keyword evidence="1" id="KW-0732">Signal</keyword>
<dbReference type="RefSeq" id="WP_182332674.1">
    <property type="nucleotide sequence ID" value="NZ_CP058555.1"/>
</dbReference>
<keyword evidence="4" id="KW-1185">Reference proteome</keyword>
<dbReference type="SUPFAM" id="SSF54427">
    <property type="entry name" value="NTF2-like"/>
    <property type="match status" value="1"/>
</dbReference>
<dbReference type="InterPro" id="IPR012938">
    <property type="entry name" value="Glc/Sorbosone_DH"/>
</dbReference>
<feature type="signal peptide" evidence="1">
    <location>
        <begin position="1"/>
        <end position="20"/>
    </location>
</feature>
<proteinExistence type="predicted"/>
<dbReference type="Pfam" id="PF07995">
    <property type="entry name" value="GSDH"/>
    <property type="match status" value="1"/>
</dbReference>
<feature type="domain" description="Glucose/Sorbosone dehydrogenase" evidence="2">
    <location>
        <begin position="159"/>
        <end position="497"/>
    </location>
</feature>
<name>A0A7G5E2G6_9SPHI</name>
<dbReference type="SUPFAM" id="SSF50952">
    <property type="entry name" value="Soluble quinoprotein glucose dehydrogenase"/>
    <property type="match status" value="1"/>
</dbReference>
<accession>A0A7G5E2G6</accession>
<dbReference type="Proteomes" id="UP000515450">
    <property type="component" value="Chromosome"/>
</dbReference>
<dbReference type="InterPro" id="IPR011042">
    <property type="entry name" value="6-blade_b-propeller_TolB-like"/>
</dbReference>
<gene>
    <name evidence="3" type="ORF">HS960_11210</name>
</gene>
<dbReference type="AlphaFoldDB" id="A0A7G5E2G6"/>
<dbReference type="InterPro" id="IPR039437">
    <property type="entry name" value="FrzH/put_lumazine-bd"/>
</dbReference>
<evidence type="ECO:0000256" key="1">
    <source>
        <dbReference type="SAM" id="SignalP"/>
    </source>
</evidence>
<protein>
    <submittedName>
        <fullName evidence="3">PQQ-dependent sugar dehydrogenase</fullName>
    </submittedName>
</protein>
<dbReference type="InterPro" id="IPR032710">
    <property type="entry name" value="NTF2-like_dom_sf"/>
</dbReference>
<dbReference type="PANTHER" id="PTHR19328:SF75">
    <property type="entry name" value="ALDOSE SUGAR DEHYDROGENASE YLII"/>
    <property type="match status" value="1"/>
</dbReference>
<organism evidence="3 4">
    <name type="scientific">Sphingobacterium paramultivorum</name>
    <dbReference type="NCBI Taxonomy" id="2886510"/>
    <lineage>
        <taxon>Bacteria</taxon>
        <taxon>Pseudomonadati</taxon>
        <taxon>Bacteroidota</taxon>
        <taxon>Sphingobacteriia</taxon>
        <taxon>Sphingobacteriales</taxon>
        <taxon>Sphingobacteriaceae</taxon>
        <taxon>Sphingobacterium</taxon>
    </lineage>
</organism>
<sequence length="503" mass="57260">MKNVILTLLLIVVLFSSAFSQNQPTERQLIEKTIELYFDGWATGDSTKLGQAMHSSCHLKNYNNGKFVEFTRDQYLSLFKPHERNKNLKTRIVAMDITNNMGSAKVEISTERDLYTDYFNLMKTNKGWFIADKVSTRTPHKIVDVNAILPKKETIIEGLKRPWSIAFMSENEVLISEKEGHLVKINLLTKEKTKIQGYPTDLEDSIAGFGDNTGKFEILLDPDFNTNKYVYLSYVAKKSASRTTKIIRAVLKDDSLQQIKVLFVAEPYTKERYHYGGGMVFGNDGKLYFTIGERLFSEQDEPIIPIAQNIEDKRGKIYRINSDGTIPKDNPDFGSKATPGLYAIGIRAAQGITLDRTHNKIWFTEHGTHQGDEINVLHAKANYGWPMKTTGKYRFAEFAPKAIPNNVYTDPVWYWLHTVAPTGLHFYSGSEFAAWSGNLLVGGLSKGSLWRMVIEGEYVQRVEELFTDDRVRIRKVTQSPMGKLYILTDEIDGKLIRVKNAAF</sequence>
<dbReference type="Pfam" id="PF12893">
    <property type="entry name" value="Lumazine_bd_2"/>
    <property type="match status" value="1"/>
</dbReference>
<evidence type="ECO:0000259" key="2">
    <source>
        <dbReference type="Pfam" id="PF07995"/>
    </source>
</evidence>
<dbReference type="InterPro" id="IPR011041">
    <property type="entry name" value="Quinoprot_gluc/sorb_DH_b-prop"/>
</dbReference>
<evidence type="ECO:0000313" key="4">
    <source>
        <dbReference type="Proteomes" id="UP000515450"/>
    </source>
</evidence>
<dbReference type="EMBL" id="CP058555">
    <property type="protein sequence ID" value="QMV68191.1"/>
    <property type="molecule type" value="Genomic_DNA"/>
</dbReference>
<dbReference type="PANTHER" id="PTHR19328">
    <property type="entry name" value="HEDGEHOG-INTERACTING PROTEIN"/>
    <property type="match status" value="1"/>
</dbReference>
<dbReference type="Gene3D" id="2.120.10.30">
    <property type="entry name" value="TolB, C-terminal domain"/>
    <property type="match status" value="1"/>
</dbReference>
<evidence type="ECO:0000313" key="3">
    <source>
        <dbReference type="EMBL" id="QMV68191.1"/>
    </source>
</evidence>